<keyword evidence="2" id="KW-0808">Transferase</keyword>
<evidence type="ECO:0000256" key="2">
    <source>
        <dbReference type="ARBA" id="ARBA00022679"/>
    </source>
</evidence>
<evidence type="ECO:0000256" key="3">
    <source>
        <dbReference type="ARBA" id="ARBA00022741"/>
    </source>
</evidence>
<dbReference type="AlphaFoldDB" id="A0A9J6DRZ2"/>
<sequence>MVCNHTDVWKLRLDNECFTGIPFLTTELWLRRGKFGTVYRCEEKKTGRILAAKFILTQRAEDRADVEREVEIMRSLQHPRLLAAVRCLRRLQKTDDPHPRIG</sequence>
<dbReference type="GO" id="GO:0043065">
    <property type="term" value="P:positive regulation of apoptotic process"/>
    <property type="evidence" value="ECO:0007669"/>
    <property type="project" value="TreeGrafter"/>
</dbReference>
<evidence type="ECO:0000259" key="6">
    <source>
        <dbReference type="PROSITE" id="PS50011"/>
    </source>
</evidence>
<evidence type="ECO:0000256" key="4">
    <source>
        <dbReference type="ARBA" id="ARBA00022777"/>
    </source>
</evidence>
<dbReference type="Proteomes" id="UP000821866">
    <property type="component" value="Unassembled WGS sequence"/>
</dbReference>
<dbReference type="SUPFAM" id="SSF56112">
    <property type="entry name" value="Protein kinase-like (PK-like)"/>
    <property type="match status" value="1"/>
</dbReference>
<name>A0A9J6DRZ2_RHIMP</name>
<dbReference type="InterPro" id="IPR000719">
    <property type="entry name" value="Prot_kinase_dom"/>
</dbReference>
<dbReference type="EMBL" id="JABSTU010000007">
    <property type="protein sequence ID" value="KAH8024875.1"/>
    <property type="molecule type" value="Genomic_DNA"/>
</dbReference>
<keyword evidence="1" id="KW-0723">Serine/threonine-protein kinase</keyword>
<keyword evidence="4" id="KW-0418">Kinase</keyword>
<feature type="domain" description="Protein kinase" evidence="6">
    <location>
        <begin position="24"/>
        <end position="102"/>
    </location>
</feature>
<dbReference type="Gene3D" id="3.30.200.20">
    <property type="entry name" value="Phosphorylase Kinase, domain 1"/>
    <property type="match status" value="1"/>
</dbReference>
<dbReference type="PANTHER" id="PTHR24342:SF20">
    <property type="entry name" value="MYOSIN LIGHT CHAIN KINASE, SMOOTH MUSCLE"/>
    <property type="match status" value="1"/>
</dbReference>
<dbReference type="GO" id="GO:0005634">
    <property type="term" value="C:nucleus"/>
    <property type="evidence" value="ECO:0007669"/>
    <property type="project" value="TreeGrafter"/>
</dbReference>
<reference evidence="7" key="2">
    <citation type="submission" date="2021-09" db="EMBL/GenBank/DDBJ databases">
        <authorList>
            <person name="Jia N."/>
            <person name="Wang J."/>
            <person name="Shi W."/>
            <person name="Du L."/>
            <person name="Sun Y."/>
            <person name="Zhan W."/>
            <person name="Jiang J."/>
            <person name="Wang Q."/>
            <person name="Zhang B."/>
            <person name="Ji P."/>
            <person name="Sakyi L.B."/>
            <person name="Cui X."/>
            <person name="Yuan T."/>
            <person name="Jiang B."/>
            <person name="Yang W."/>
            <person name="Lam T.T.-Y."/>
            <person name="Chang Q."/>
            <person name="Ding S."/>
            <person name="Wang X."/>
            <person name="Zhu J."/>
            <person name="Ruan X."/>
            <person name="Zhao L."/>
            <person name="Wei J."/>
            <person name="Que T."/>
            <person name="Du C."/>
            <person name="Cheng J."/>
            <person name="Dai P."/>
            <person name="Han X."/>
            <person name="Huang E."/>
            <person name="Gao Y."/>
            <person name="Liu J."/>
            <person name="Shao H."/>
            <person name="Ye R."/>
            <person name="Li L."/>
            <person name="Wei W."/>
            <person name="Wang X."/>
            <person name="Wang C."/>
            <person name="Huo Q."/>
            <person name="Li W."/>
            <person name="Guo W."/>
            <person name="Chen H."/>
            <person name="Chen S."/>
            <person name="Zhou L."/>
            <person name="Zhou L."/>
            <person name="Ni X."/>
            <person name="Tian J."/>
            <person name="Zhou Y."/>
            <person name="Sheng Y."/>
            <person name="Liu T."/>
            <person name="Pan Y."/>
            <person name="Xia L."/>
            <person name="Li J."/>
            <person name="Zhao F."/>
            <person name="Cao W."/>
        </authorList>
    </citation>
    <scope>NUCLEOTIDE SEQUENCE</scope>
    <source>
        <strain evidence="7">Rmic-2018</strain>
        <tissue evidence="7">Larvae</tissue>
    </source>
</reference>
<accession>A0A9J6DRZ2</accession>
<comment type="caution">
    <text evidence="7">The sequence shown here is derived from an EMBL/GenBank/DDBJ whole genome shotgun (WGS) entry which is preliminary data.</text>
</comment>
<organism evidence="7 8">
    <name type="scientific">Rhipicephalus microplus</name>
    <name type="common">Cattle tick</name>
    <name type="synonym">Boophilus microplus</name>
    <dbReference type="NCBI Taxonomy" id="6941"/>
    <lineage>
        <taxon>Eukaryota</taxon>
        <taxon>Metazoa</taxon>
        <taxon>Ecdysozoa</taxon>
        <taxon>Arthropoda</taxon>
        <taxon>Chelicerata</taxon>
        <taxon>Arachnida</taxon>
        <taxon>Acari</taxon>
        <taxon>Parasitiformes</taxon>
        <taxon>Ixodida</taxon>
        <taxon>Ixodoidea</taxon>
        <taxon>Ixodidae</taxon>
        <taxon>Rhipicephalinae</taxon>
        <taxon>Rhipicephalus</taxon>
        <taxon>Boophilus</taxon>
    </lineage>
</organism>
<dbReference type="GO" id="GO:0005524">
    <property type="term" value="F:ATP binding"/>
    <property type="evidence" value="ECO:0007669"/>
    <property type="project" value="UniProtKB-KW"/>
</dbReference>
<dbReference type="InterPro" id="IPR011009">
    <property type="entry name" value="Kinase-like_dom_sf"/>
</dbReference>
<evidence type="ECO:0000256" key="5">
    <source>
        <dbReference type="ARBA" id="ARBA00022840"/>
    </source>
</evidence>
<protein>
    <recommendedName>
        <fullName evidence="6">Protein kinase domain-containing protein</fullName>
    </recommendedName>
</protein>
<evidence type="ECO:0000256" key="1">
    <source>
        <dbReference type="ARBA" id="ARBA00022527"/>
    </source>
</evidence>
<dbReference type="GO" id="GO:0035556">
    <property type="term" value="P:intracellular signal transduction"/>
    <property type="evidence" value="ECO:0007669"/>
    <property type="project" value="TreeGrafter"/>
</dbReference>
<dbReference type="Pfam" id="PF00069">
    <property type="entry name" value="Pkinase"/>
    <property type="match status" value="1"/>
</dbReference>
<reference evidence="7" key="1">
    <citation type="journal article" date="2020" name="Cell">
        <title>Large-Scale Comparative Analyses of Tick Genomes Elucidate Their Genetic Diversity and Vector Capacities.</title>
        <authorList>
            <consortium name="Tick Genome and Microbiome Consortium (TIGMIC)"/>
            <person name="Jia N."/>
            <person name="Wang J."/>
            <person name="Shi W."/>
            <person name="Du L."/>
            <person name="Sun Y."/>
            <person name="Zhan W."/>
            <person name="Jiang J.F."/>
            <person name="Wang Q."/>
            <person name="Zhang B."/>
            <person name="Ji P."/>
            <person name="Bell-Sakyi L."/>
            <person name="Cui X.M."/>
            <person name="Yuan T.T."/>
            <person name="Jiang B.G."/>
            <person name="Yang W.F."/>
            <person name="Lam T.T."/>
            <person name="Chang Q.C."/>
            <person name="Ding S.J."/>
            <person name="Wang X.J."/>
            <person name="Zhu J.G."/>
            <person name="Ruan X.D."/>
            <person name="Zhao L."/>
            <person name="Wei J.T."/>
            <person name="Ye R.Z."/>
            <person name="Que T.C."/>
            <person name="Du C.H."/>
            <person name="Zhou Y.H."/>
            <person name="Cheng J.X."/>
            <person name="Dai P.F."/>
            <person name="Guo W.B."/>
            <person name="Han X.H."/>
            <person name="Huang E.J."/>
            <person name="Li L.F."/>
            <person name="Wei W."/>
            <person name="Gao Y.C."/>
            <person name="Liu J.Z."/>
            <person name="Shao H.Z."/>
            <person name="Wang X."/>
            <person name="Wang C.C."/>
            <person name="Yang T.C."/>
            <person name="Huo Q.B."/>
            <person name="Li W."/>
            <person name="Chen H.Y."/>
            <person name="Chen S.E."/>
            <person name="Zhou L.G."/>
            <person name="Ni X.B."/>
            <person name="Tian J.H."/>
            <person name="Sheng Y."/>
            <person name="Liu T."/>
            <person name="Pan Y.S."/>
            <person name="Xia L.Y."/>
            <person name="Li J."/>
            <person name="Zhao F."/>
            <person name="Cao W.C."/>
        </authorList>
    </citation>
    <scope>NUCLEOTIDE SEQUENCE</scope>
    <source>
        <strain evidence="7">Rmic-2018</strain>
    </source>
</reference>
<proteinExistence type="predicted"/>
<gene>
    <name evidence="7" type="ORF">HPB51_002045</name>
</gene>
<keyword evidence="8" id="KW-1185">Reference proteome</keyword>
<dbReference type="GO" id="GO:0004674">
    <property type="term" value="F:protein serine/threonine kinase activity"/>
    <property type="evidence" value="ECO:0007669"/>
    <property type="project" value="UniProtKB-KW"/>
</dbReference>
<keyword evidence="3" id="KW-0547">Nucleotide-binding</keyword>
<dbReference type="PROSITE" id="PS50011">
    <property type="entry name" value="PROTEIN_KINASE_DOM"/>
    <property type="match status" value="1"/>
</dbReference>
<keyword evidence="5" id="KW-0067">ATP-binding</keyword>
<evidence type="ECO:0000313" key="8">
    <source>
        <dbReference type="Proteomes" id="UP000821866"/>
    </source>
</evidence>
<dbReference type="PANTHER" id="PTHR24342">
    <property type="entry name" value="SERINE/THREONINE-PROTEIN KINASE 17"/>
    <property type="match status" value="1"/>
</dbReference>
<evidence type="ECO:0000313" key="7">
    <source>
        <dbReference type="EMBL" id="KAH8024875.1"/>
    </source>
</evidence>